<evidence type="ECO:0000313" key="2">
    <source>
        <dbReference type="EMBL" id="GAA4242593.1"/>
    </source>
</evidence>
<sequence length="146" mass="16399">MKRLLTISIFLIALCISHPAIAQSSTFDLKRSINLTSNDKEDQSIILNVTEKTSSLGLDINCKVLLGSLKIEIYNPKGEKQGEFAVESQLKEKLPLNYDESLNRELVEGKIEKIISDPIAGKWIIKLIPTKTYASIKINSRFITHN</sequence>
<evidence type="ECO:0008006" key="4">
    <source>
        <dbReference type="Google" id="ProtNLM"/>
    </source>
</evidence>
<dbReference type="RefSeq" id="WP_334467268.1">
    <property type="nucleotide sequence ID" value="NZ_BAABCB010000015.1"/>
</dbReference>
<dbReference type="Proteomes" id="UP001501682">
    <property type="component" value="Unassembled WGS sequence"/>
</dbReference>
<evidence type="ECO:0000313" key="3">
    <source>
        <dbReference type="Proteomes" id="UP001501682"/>
    </source>
</evidence>
<evidence type="ECO:0000256" key="1">
    <source>
        <dbReference type="SAM" id="SignalP"/>
    </source>
</evidence>
<name>A0ABP8CRU8_9FLAO</name>
<feature type="signal peptide" evidence="1">
    <location>
        <begin position="1"/>
        <end position="22"/>
    </location>
</feature>
<dbReference type="EMBL" id="BAABCB010000015">
    <property type="protein sequence ID" value="GAA4242593.1"/>
    <property type="molecule type" value="Genomic_DNA"/>
</dbReference>
<accession>A0ABP8CRU8</accession>
<organism evidence="2 3">
    <name type="scientific">Winogradskyella damuponensis</name>
    <dbReference type="NCBI Taxonomy" id="943939"/>
    <lineage>
        <taxon>Bacteria</taxon>
        <taxon>Pseudomonadati</taxon>
        <taxon>Bacteroidota</taxon>
        <taxon>Flavobacteriia</taxon>
        <taxon>Flavobacteriales</taxon>
        <taxon>Flavobacteriaceae</taxon>
        <taxon>Winogradskyella</taxon>
    </lineage>
</organism>
<reference evidence="3" key="1">
    <citation type="journal article" date="2019" name="Int. J. Syst. Evol. Microbiol.">
        <title>The Global Catalogue of Microorganisms (GCM) 10K type strain sequencing project: providing services to taxonomists for standard genome sequencing and annotation.</title>
        <authorList>
            <consortium name="The Broad Institute Genomics Platform"/>
            <consortium name="The Broad Institute Genome Sequencing Center for Infectious Disease"/>
            <person name="Wu L."/>
            <person name="Ma J."/>
        </authorList>
    </citation>
    <scope>NUCLEOTIDE SEQUENCE [LARGE SCALE GENOMIC DNA]</scope>
    <source>
        <strain evidence="3">JCM 17633</strain>
    </source>
</reference>
<gene>
    <name evidence="2" type="ORF">GCM10022292_13510</name>
</gene>
<feature type="chain" id="PRO_5046578155" description="CHRD domain-containing protein" evidence="1">
    <location>
        <begin position="23"/>
        <end position="146"/>
    </location>
</feature>
<comment type="caution">
    <text evidence="2">The sequence shown here is derived from an EMBL/GenBank/DDBJ whole genome shotgun (WGS) entry which is preliminary data.</text>
</comment>
<keyword evidence="3" id="KW-1185">Reference proteome</keyword>
<proteinExistence type="predicted"/>
<keyword evidence="1" id="KW-0732">Signal</keyword>
<protein>
    <recommendedName>
        <fullName evidence="4">CHRD domain-containing protein</fullName>
    </recommendedName>
</protein>